<dbReference type="PANTHER" id="PTHR31967:SF10">
    <property type="entry name" value="NUCLEOTIDE-DIPHOSPHO-SUGAR TRANSFERASE DOMAIN-CONTAINING PROTEIN"/>
    <property type="match status" value="1"/>
</dbReference>
<name>A0ABD2KK00_HETSC</name>
<accession>A0ABD2KK00</accession>
<feature type="domain" description="Nucleotide-diphospho-sugar transferase" evidence="1">
    <location>
        <begin position="48"/>
        <end position="151"/>
    </location>
</feature>
<dbReference type="PANTHER" id="PTHR31967">
    <property type="entry name" value="GROUNDHOG (HEDGEHOG-LIKE FAMILY)-RELATED"/>
    <property type="match status" value="1"/>
</dbReference>
<comment type="caution">
    <text evidence="2">The sequence shown here is derived from an EMBL/GenBank/DDBJ whole genome shotgun (WGS) entry which is preliminary data.</text>
</comment>
<proteinExistence type="predicted"/>
<dbReference type="EMBL" id="JBICCN010000015">
    <property type="protein sequence ID" value="KAL3103181.1"/>
    <property type="molecule type" value="Genomic_DNA"/>
</dbReference>
<reference evidence="2 3" key="1">
    <citation type="submission" date="2024-10" db="EMBL/GenBank/DDBJ databases">
        <authorList>
            <person name="Kim D."/>
        </authorList>
    </citation>
    <scope>NUCLEOTIDE SEQUENCE [LARGE SCALE GENOMIC DNA]</scope>
    <source>
        <strain evidence="2">Taebaek</strain>
    </source>
</reference>
<evidence type="ECO:0000313" key="2">
    <source>
        <dbReference type="EMBL" id="KAL3103181.1"/>
    </source>
</evidence>
<dbReference type="Proteomes" id="UP001620645">
    <property type="component" value="Unassembled WGS sequence"/>
</dbReference>
<dbReference type="Pfam" id="PF03407">
    <property type="entry name" value="Nucleotid_trans"/>
    <property type="match status" value="1"/>
</dbReference>
<evidence type="ECO:0000259" key="1">
    <source>
        <dbReference type="Pfam" id="PF03407"/>
    </source>
</evidence>
<dbReference type="InterPro" id="IPR005069">
    <property type="entry name" value="Nucl-diP-sugar_transferase"/>
</dbReference>
<gene>
    <name evidence="2" type="ORF">niasHS_002367</name>
</gene>
<protein>
    <recommendedName>
        <fullName evidence="1">Nucleotide-diphospho-sugar transferase domain-containing protein</fullName>
    </recommendedName>
</protein>
<evidence type="ECO:0000313" key="3">
    <source>
        <dbReference type="Proteomes" id="UP001620645"/>
    </source>
</evidence>
<sequence>MADFVKPFRKAIERVGTDPPAIVLLNKFALNITLNFVCNLRLFPGASDRLIAVVFDHTSEKTLLNSFPHLNVIHWPLLALADKFGPGDGRYQLFQYFRAKLAVFLTELVPSFWMVQADTIWRENLFELIDVDNGTNEYGRADLIFDSEGSDGLLSSMVRPHGILKFLNFSDRRRLFLRPLIRPKSHFFRLCLPLFAESLRY</sequence>
<organism evidence="2 3">
    <name type="scientific">Heterodera schachtii</name>
    <name type="common">Sugarbeet cyst nematode worm</name>
    <name type="synonym">Tylenchus schachtii</name>
    <dbReference type="NCBI Taxonomy" id="97005"/>
    <lineage>
        <taxon>Eukaryota</taxon>
        <taxon>Metazoa</taxon>
        <taxon>Ecdysozoa</taxon>
        <taxon>Nematoda</taxon>
        <taxon>Chromadorea</taxon>
        <taxon>Rhabditida</taxon>
        <taxon>Tylenchina</taxon>
        <taxon>Tylenchomorpha</taxon>
        <taxon>Tylenchoidea</taxon>
        <taxon>Heteroderidae</taxon>
        <taxon>Heteroderinae</taxon>
        <taxon>Heterodera</taxon>
    </lineage>
</organism>
<dbReference type="AlphaFoldDB" id="A0ABD2KK00"/>
<keyword evidence="3" id="KW-1185">Reference proteome</keyword>